<evidence type="ECO:0000313" key="2">
    <source>
        <dbReference type="EMBL" id="CAL1405892.1"/>
    </source>
</evidence>
<feature type="region of interest" description="Disordered" evidence="1">
    <location>
        <begin position="24"/>
        <end position="58"/>
    </location>
</feature>
<sequence length="161" mass="18117">MGKCPVCRKIFHAEDLEHVLNLVGPHSSQLSPTSNEHKDNENGREVLDSQPEQTRREKFESILKLQEESNGLIEPKKSIVVLPGMFLHQPVAASTPTSNEETVEQKPREAPPISGNSAGYTSDHANSFAKRQNLNRRNPNQLKNSQTQTRHWERKENGTSS</sequence>
<organism evidence="2 3">
    <name type="scientific">Linum trigynum</name>
    <dbReference type="NCBI Taxonomy" id="586398"/>
    <lineage>
        <taxon>Eukaryota</taxon>
        <taxon>Viridiplantae</taxon>
        <taxon>Streptophyta</taxon>
        <taxon>Embryophyta</taxon>
        <taxon>Tracheophyta</taxon>
        <taxon>Spermatophyta</taxon>
        <taxon>Magnoliopsida</taxon>
        <taxon>eudicotyledons</taxon>
        <taxon>Gunneridae</taxon>
        <taxon>Pentapetalae</taxon>
        <taxon>rosids</taxon>
        <taxon>fabids</taxon>
        <taxon>Malpighiales</taxon>
        <taxon>Linaceae</taxon>
        <taxon>Linum</taxon>
    </lineage>
</organism>
<evidence type="ECO:0000313" key="3">
    <source>
        <dbReference type="Proteomes" id="UP001497516"/>
    </source>
</evidence>
<dbReference type="PANTHER" id="PTHR13198">
    <property type="entry name" value="RING FINGER PROTEIN 25"/>
    <property type="match status" value="1"/>
</dbReference>
<feature type="compositionally biased region" description="Polar residues" evidence="1">
    <location>
        <begin position="114"/>
        <end position="125"/>
    </location>
</feature>
<dbReference type="AlphaFoldDB" id="A0AAV2G6V7"/>
<feature type="compositionally biased region" description="Basic and acidic residues" evidence="1">
    <location>
        <begin position="150"/>
        <end position="161"/>
    </location>
</feature>
<reference evidence="2 3" key="1">
    <citation type="submission" date="2024-04" db="EMBL/GenBank/DDBJ databases">
        <authorList>
            <person name="Fracassetti M."/>
        </authorList>
    </citation>
    <scope>NUCLEOTIDE SEQUENCE [LARGE SCALE GENOMIC DNA]</scope>
</reference>
<accession>A0AAV2G6V7</accession>
<feature type="region of interest" description="Disordered" evidence="1">
    <location>
        <begin position="91"/>
        <end position="161"/>
    </location>
</feature>
<name>A0AAV2G6V7_9ROSI</name>
<proteinExistence type="predicted"/>
<evidence type="ECO:0000256" key="1">
    <source>
        <dbReference type="SAM" id="MobiDB-lite"/>
    </source>
</evidence>
<dbReference type="GO" id="GO:0016567">
    <property type="term" value="P:protein ubiquitination"/>
    <property type="evidence" value="ECO:0007669"/>
    <property type="project" value="TreeGrafter"/>
</dbReference>
<dbReference type="GO" id="GO:0061630">
    <property type="term" value="F:ubiquitin protein ligase activity"/>
    <property type="evidence" value="ECO:0007669"/>
    <property type="project" value="InterPro"/>
</dbReference>
<dbReference type="InterPro" id="IPR039133">
    <property type="entry name" value="RNF25"/>
</dbReference>
<dbReference type="GO" id="GO:0005634">
    <property type="term" value="C:nucleus"/>
    <property type="evidence" value="ECO:0007669"/>
    <property type="project" value="TreeGrafter"/>
</dbReference>
<dbReference type="PANTHER" id="PTHR13198:SF4">
    <property type="entry name" value="E3 UBIQUITIN-PROTEIN LIGASE RNF25"/>
    <property type="match status" value="1"/>
</dbReference>
<feature type="compositionally biased region" description="Basic and acidic residues" evidence="1">
    <location>
        <begin position="35"/>
        <end position="58"/>
    </location>
</feature>
<dbReference type="EMBL" id="OZ034821">
    <property type="protein sequence ID" value="CAL1405892.1"/>
    <property type="molecule type" value="Genomic_DNA"/>
</dbReference>
<protein>
    <submittedName>
        <fullName evidence="2">Uncharacterized protein</fullName>
    </submittedName>
</protein>
<dbReference type="Proteomes" id="UP001497516">
    <property type="component" value="Chromosome 8"/>
</dbReference>
<feature type="compositionally biased region" description="Low complexity" evidence="1">
    <location>
        <begin position="130"/>
        <end position="144"/>
    </location>
</feature>
<gene>
    <name evidence="2" type="ORF">LTRI10_LOCUS45654</name>
</gene>
<keyword evidence="3" id="KW-1185">Reference proteome</keyword>